<feature type="compositionally biased region" description="Basic residues" evidence="1">
    <location>
        <begin position="78"/>
        <end position="94"/>
    </location>
</feature>
<sequence length="327" mass="34930">MSAAQGERGAPASGAPGSAAQGCRSTRPTAQIAPGADRTGGGDPARLGSRPTDRPRRWPRRARTRCRRWQPAAEAAAQRRRRTTGAAAQRRRRTTGAAARPGAARREREGNRGGGMPHREWPAWRRTTWRLAAAGVAEAAAAGGSTAQERWGARGSSARWGKRAREWRWSLNRGGESRMWPVGAGFHRPTRGGGGGERGGIRNSNPGHLGRGRERERGGVGAGGAAHARVWPTWPGGGGDLGAVAVLAVVATWGGRPEEGDDPDRWGPPVGVPGREGGAAWAGPQGGGRARWRGGLGRRPKKRKRREKKKKRRKRFSLGFKIACAQF</sequence>
<gene>
    <name evidence="2" type="primary">OSJNBa0071K18.21</name>
</gene>
<reference evidence="3" key="2">
    <citation type="journal article" date="2008" name="Nucleic Acids Res.">
        <title>The rice annotation project database (RAP-DB): 2008 update.</title>
        <authorList>
            <consortium name="The rice annotation project (RAP)"/>
        </authorList>
    </citation>
    <scope>GENOME REANNOTATION</scope>
    <source>
        <strain evidence="3">cv. Nipponbare</strain>
    </source>
</reference>
<feature type="region of interest" description="Disordered" evidence="1">
    <location>
        <begin position="254"/>
        <end position="314"/>
    </location>
</feature>
<reference evidence="3" key="1">
    <citation type="journal article" date="2005" name="Nature">
        <title>The map-based sequence of the rice genome.</title>
        <authorList>
            <consortium name="International rice genome sequencing project (IRGSP)"/>
            <person name="Matsumoto T."/>
            <person name="Wu J."/>
            <person name="Kanamori H."/>
            <person name="Katayose Y."/>
            <person name="Fujisawa M."/>
            <person name="Namiki N."/>
            <person name="Mizuno H."/>
            <person name="Yamamoto K."/>
            <person name="Antonio B.A."/>
            <person name="Baba T."/>
            <person name="Sakata K."/>
            <person name="Nagamura Y."/>
            <person name="Aoki H."/>
            <person name="Arikawa K."/>
            <person name="Arita K."/>
            <person name="Bito T."/>
            <person name="Chiden Y."/>
            <person name="Fujitsuka N."/>
            <person name="Fukunaka R."/>
            <person name="Hamada M."/>
            <person name="Harada C."/>
            <person name="Hayashi A."/>
            <person name="Hijishita S."/>
            <person name="Honda M."/>
            <person name="Hosokawa S."/>
            <person name="Ichikawa Y."/>
            <person name="Idonuma A."/>
            <person name="Iijima M."/>
            <person name="Ikeda M."/>
            <person name="Ikeno M."/>
            <person name="Ito K."/>
            <person name="Ito S."/>
            <person name="Ito T."/>
            <person name="Ito Y."/>
            <person name="Ito Y."/>
            <person name="Iwabuchi A."/>
            <person name="Kamiya K."/>
            <person name="Karasawa W."/>
            <person name="Kurita K."/>
            <person name="Katagiri S."/>
            <person name="Kikuta A."/>
            <person name="Kobayashi H."/>
            <person name="Kobayashi N."/>
            <person name="Machita K."/>
            <person name="Maehara T."/>
            <person name="Masukawa M."/>
            <person name="Mizubayashi T."/>
            <person name="Mukai Y."/>
            <person name="Nagasaki H."/>
            <person name="Nagata Y."/>
            <person name="Naito S."/>
            <person name="Nakashima M."/>
            <person name="Nakama Y."/>
            <person name="Nakamichi Y."/>
            <person name="Nakamura M."/>
            <person name="Meguro A."/>
            <person name="Negishi M."/>
            <person name="Ohta I."/>
            <person name="Ohta T."/>
            <person name="Okamoto M."/>
            <person name="Ono N."/>
            <person name="Saji S."/>
            <person name="Sakaguchi M."/>
            <person name="Sakai K."/>
            <person name="Shibata M."/>
            <person name="Shimokawa T."/>
            <person name="Song J."/>
            <person name="Takazaki Y."/>
            <person name="Terasawa K."/>
            <person name="Tsugane M."/>
            <person name="Tsuji K."/>
            <person name="Ueda S."/>
            <person name="Waki K."/>
            <person name="Yamagata H."/>
            <person name="Yamamoto M."/>
            <person name="Yamamoto S."/>
            <person name="Yamane H."/>
            <person name="Yoshiki S."/>
            <person name="Yoshihara R."/>
            <person name="Yukawa K."/>
            <person name="Zhong H."/>
            <person name="Yano M."/>
            <person name="Yuan Q."/>
            <person name="Ouyang S."/>
            <person name="Liu J."/>
            <person name="Jones K.M."/>
            <person name="Gansberger K."/>
            <person name="Moffat K."/>
            <person name="Hill J."/>
            <person name="Bera J."/>
            <person name="Fadrosh D."/>
            <person name="Jin S."/>
            <person name="Johri S."/>
            <person name="Kim M."/>
            <person name="Overton L."/>
            <person name="Reardon M."/>
            <person name="Tsitrin T."/>
            <person name="Vuong H."/>
            <person name="Weaver B."/>
            <person name="Ciecko A."/>
            <person name="Tallon L."/>
            <person name="Jackson J."/>
            <person name="Pai G."/>
            <person name="Aken S.V."/>
            <person name="Utterback T."/>
            <person name="Reidmuller S."/>
            <person name="Feldblyum T."/>
            <person name="Hsiao J."/>
            <person name="Zismann V."/>
            <person name="Iobst S."/>
            <person name="de Vazeille A.R."/>
            <person name="Buell C.R."/>
            <person name="Ying K."/>
            <person name="Li Y."/>
            <person name="Lu T."/>
            <person name="Huang Y."/>
            <person name="Zhao Q."/>
            <person name="Feng Q."/>
            <person name="Zhang L."/>
            <person name="Zhu J."/>
            <person name="Weng Q."/>
            <person name="Mu J."/>
            <person name="Lu Y."/>
            <person name="Fan D."/>
            <person name="Liu Y."/>
            <person name="Guan J."/>
            <person name="Zhang Y."/>
            <person name="Yu S."/>
            <person name="Liu X."/>
            <person name="Zhang Y."/>
            <person name="Hong G."/>
            <person name="Han B."/>
            <person name="Choisne N."/>
            <person name="Demange N."/>
            <person name="Orjeda G."/>
            <person name="Samain S."/>
            <person name="Cattolico L."/>
            <person name="Pelletier E."/>
            <person name="Couloux A."/>
            <person name="Segurens B."/>
            <person name="Wincker P."/>
            <person name="D'Hont A."/>
            <person name="Scarpelli C."/>
            <person name="Weissenbach J."/>
            <person name="Salanoubat M."/>
            <person name="Quetier F."/>
            <person name="Yu Y."/>
            <person name="Kim H.R."/>
            <person name="Rambo T."/>
            <person name="Currie J."/>
            <person name="Collura K."/>
            <person name="Luo M."/>
            <person name="Yang T."/>
            <person name="Ammiraju J.S.S."/>
            <person name="Engler F."/>
            <person name="Soderlund C."/>
            <person name="Wing R.A."/>
            <person name="Palmer L.E."/>
            <person name="de la Bastide M."/>
            <person name="Spiegel L."/>
            <person name="Nascimento L."/>
            <person name="Zutavern T."/>
            <person name="O'Shaughnessy A."/>
            <person name="Dike S."/>
            <person name="Dedhia N."/>
            <person name="Preston R."/>
            <person name="Balija V."/>
            <person name="McCombie W.R."/>
            <person name="Chow T."/>
            <person name="Chen H."/>
            <person name="Chung M."/>
            <person name="Chen C."/>
            <person name="Shaw J."/>
            <person name="Wu H."/>
            <person name="Hsiao K."/>
            <person name="Chao Y."/>
            <person name="Chu M."/>
            <person name="Cheng C."/>
            <person name="Hour A."/>
            <person name="Lee P."/>
            <person name="Lin S."/>
            <person name="Lin Y."/>
            <person name="Liou J."/>
            <person name="Liu S."/>
            <person name="Hsing Y."/>
            <person name="Raghuvanshi S."/>
            <person name="Mohanty A."/>
            <person name="Bharti A.K."/>
            <person name="Gaur A."/>
            <person name="Gupta V."/>
            <person name="Kumar D."/>
            <person name="Ravi V."/>
            <person name="Vij S."/>
            <person name="Kapur A."/>
            <person name="Khurana P."/>
            <person name="Khurana P."/>
            <person name="Khurana J.P."/>
            <person name="Tyagi A.K."/>
            <person name="Gaikwad K."/>
            <person name="Singh A."/>
            <person name="Dalal V."/>
            <person name="Srivastava S."/>
            <person name="Dixit A."/>
            <person name="Pal A.K."/>
            <person name="Ghazi I.A."/>
            <person name="Yadav M."/>
            <person name="Pandit A."/>
            <person name="Bhargava A."/>
            <person name="Sureshbabu K."/>
            <person name="Batra K."/>
            <person name="Sharma T.R."/>
            <person name="Mohapatra T."/>
            <person name="Singh N.K."/>
            <person name="Messing J."/>
            <person name="Nelson A.B."/>
            <person name="Fuks G."/>
            <person name="Kavchok S."/>
            <person name="Keizer G."/>
            <person name="Linton E."/>
            <person name="Llaca V."/>
            <person name="Song R."/>
            <person name="Tanyolac B."/>
            <person name="Young S."/>
            <person name="Ho-Il K."/>
            <person name="Hahn J.H."/>
            <person name="Sangsakoo G."/>
            <person name="Vanavichit A."/>
            <person name="de Mattos Luiz.A.T."/>
            <person name="Zimmer P.D."/>
            <person name="Malone G."/>
            <person name="Dellagostin O."/>
            <person name="de Oliveira A.C."/>
            <person name="Bevan M."/>
            <person name="Bancroft I."/>
            <person name="Minx P."/>
            <person name="Cordum H."/>
            <person name="Wilson R."/>
            <person name="Cheng Z."/>
            <person name="Jin W."/>
            <person name="Jiang J."/>
            <person name="Leong S.A."/>
            <person name="Iwama H."/>
            <person name="Gojobori T."/>
            <person name="Itoh T."/>
            <person name="Niimura Y."/>
            <person name="Fujii Y."/>
            <person name="Habara T."/>
            <person name="Sakai H."/>
            <person name="Sato Y."/>
            <person name="Wilson G."/>
            <person name="Kumar K."/>
            <person name="McCouch S."/>
            <person name="Juretic N."/>
            <person name="Hoen D."/>
            <person name="Wright S."/>
            <person name="Bruskiewich R."/>
            <person name="Bureau T."/>
            <person name="Miyao A."/>
            <person name="Hirochika H."/>
            <person name="Nishikawa T."/>
            <person name="Kadowaki K."/>
            <person name="Sugiura M."/>
            <person name="Burr B."/>
            <person name="Sasaki T."/>
        </authorList>
    </citation>
    <scope>NUCLEOTIDE SEQUENCE [LARGE SCALE GENOMIC DNA]</scope>
    <source>
        <strain evidence="3">cv. Nipponbare</strain>
    </source>
</reference>
<feature type="compositionally biased region" description="Basic residues" evidence="1">
    <location>
        <begin position="57"/>
        <end position="68"/>
    </location>
</feature>
<feature type="compositionally biased region" description="Basic residues" evidence="1">
    <location>
        <begin position="290"/>
        <end position="314"/>
    </location>
</feature>
<dbReference type="EMBL" id="AC027038">
    <property type="protein sequence ID" value="AAN05524.1"/>
    <property type="molecule type" value="Genomic_DNA"/>
</dbReference>
<protein>
    <submittedName>
        <fullName evidence="2">Uncharacterized protein</fullName>
    </submittedName>
</protein>
<feature type="compositionally biased region" description="Low complexity" evidence="1">
    <location>
        <begin position="9"/>
        <end position="20"/>
    </location>
</feature>
<dbReference type="AlphaFoldDB" id="Q8H913"/>
<proteinExistence type="predicted"/>
<organism evidence="2 3">
    <name type="scientific">Oryza sativa subsp. japonica</name>
    <name type="common">Rice</name>
    <dbReference type="NCBI Taxonomy" id="39947"/>
    <lineage>
        <taxon>Eukaryota</taxon>
        <taxon>Viridiplantae</taxon>
        <taxon>Streptophyta</taxon>
        <taxon>Embryophyta</taxon>
        <taxon>Tracheophyta</taxon>
        <taxon>Spermatophyta</taxon>
        <taxon>Magnoliopsida</taxon>
        <taxon>Liliopsida</taxon>
        <taxon>Poales</taxon>
        <taxon>Poaceae</taxon>
        <taxon>BOP clade</taxon>
        <taxon>Oryzoideae</taxon>
        <taxon>Oryzeae</taxon>
        <taxon>Oryzinae</taxon>
        <taxon>Oryza</taxon>
        <taxon>Oryza sativa</taxon>
    </lineage>
</organism>
<feature type="compositionally biased region" description="Low complexity" evidence="1">
    <location>
        <begin position="267"/>
        <end position="283"/>
    </location>
</feature>
<name>Q8H913_ORYSJ</name>
<dbReference type="Proteomes" id="UP000000763">
    <property type="component" value="Chromosome 10"/>
</dbReference>
<evidence type="ECO:0000313" key="2">
    <source>
        <dbReference type="EMBL" id="AAN05524.1"/>
    </source>
</evidence>
<evidence type="ECO:0000256" key="1">
    <source>
        <dbReference type="SAM" id="MobiDB-lite"/>
    </source>
</evidence>
<accession>Q8H913</accession>
<feature type="compositionally biased region" description="Basic and acidic residues" evidence="1">
    <location>
        <begin position="104"/>
        <end position="123"/>
    </location>
</feature>
<feature type="region of interest" description="Disordered" evidence="1">
    <location>
        <begin position="180"/>
        <end position="223"/>
    </location>
</feature>
<evidence type="ECO:0000313" key="3">
    <source>
        <dbReference type="Proteomes" id="UP000000763"/>
    </source>
</evidence>
<feature type="region of interest" description="Disordered" evidence="1">
    <location>
        <begin position="1"/>
        <end position="123"/>
    </location>
</feature>